<reference evidence="3 4" key="1">
    <citation type="journal article" date="2018" name="J. Microbiol.">
        <title>Baekduia soli gen. nov., sp. nov., a novel bacterium isolated from the soil of Baekdu Mountain and proposal of a novel family name, Baekduiaceae fam. nov.</title>
        <authorList>
            <person name="An D.S."/>
            <person name="Siddiqi M.Z."/>
            <person name="Kim K.H."/>
            <person name="Yu H.S."/>
            <person name="Im W.T."/>
        </authorList>
    </citation>
    <scope>NUCLEOTIDE SEQUENCE [LARGE SCALE GENOMIC DNA]</scope>
    <source>
        <strain evidence="3 4">BR7-21</strain>
    </source>
</reference>
<dbReference type="OrthoDB" id="2630173at2"/>
<protein>
    <recommendedName>
        <fullName evidence="5">Peptidase A4 family protein</fullName>
    </recommendedName>
</protein>
<dbReference type="PANTHER" id="PTHR37536">
    <property type="entry name" value="PUTATIVE (AFU_ORTHOLOGUE AFUA_3G02970)-RELATED"/>
    <property type="match status" value="1"/>
</dbReference>
<feature type="compositionally biased region" description="Low complexity" evidence="2">
    <location>
        <begin position="52"/>
        <end position="68"/>
    </location>
</feature>
<dbReference type="InterPro" id="IPR038656">
    <property type="entry name" value="Peptidase_G1_sf"/>
</dbReference>
<feature type="region of interest" description="Disordered" evidence="2">
    <location>
        <begin position="328"/>
        <end position="353"/>
    </location>
</feature>
<feature type="active site" description="Proton acceptor" evidence="1">
    <location>
        <position position="236"/>
    </location>
</feature>
<dbReference type="InterPro" id="IPR013320">
    <property type="entry name" value="ConA-like_dom_sf"/>
</dbReference>
<evidence type="ECO:0000256" key="2">
    <source>
        <dbReference type="SAM" id="MobiDB-lite"/>
    </source>
</evidence>
<evidence type="ECO:0008006" key="5">
    <source>
        <dbReference type="Google" id="ProtNLM"/>
    </source>
</evidence>
<proteinExistence type="predicted"/>
<evidence type="ECO:0000256" key="1">
    <source>
        <dbReference type="PIRSR" id="PIRSR600250-50"/>
    </source>
</evidence>
<organism evidence="3 4">
    <name type="scientific">Baekduia soli</name>
    <dbReference type="NCBI Taxonomy" id="496014"/>
    <lineage>
        <taxon>Bacteria</taxon>
        <taxon>Bacillati</taxon>
        <taxon>Actinomycetota</taxon>
        <taxon>Thermoleophilia</taxon>
        <taxon>Solirubrobacterales</taxon>
        <taxon>Baekduiaceae</taxon>
        <taxon>Baekduia</taxon>
    </lineage>
</organism>
<name>A0A5B8U790_9ACTN</name>
<dbReference type="PANTHER" id="PTHR37536:SF1">
    <property type="entry name" value="ASPERGILLOPEPSIN, PUTAITVE (AFU_ORTHOLOGUE AFUA_7G01200)"/>
    <property type="match status" value="1"/>
</dbReference>
<dbReference type="Proteomes" id="UP000321805">
    <property type="component" value="Chromosome"/>
</dbReference>
<dbReference type="EMBL" id="CP042430">
    <property type="protein sequence ID" value="QEC48795.1"/>
    <property type="molecule type" value="Genomic_DNA"/>
</dbReference>
<evidence type="ECO:0000313" key="3">
    <source>
        <dbReference type="EMBL" id="QEC48795.1"/>
    </source>
</evidence>
<evidence type="ECO:0000313" key="4">
    <source>
        <dbReference type="Proteomes" id="UP000321805"/>
    </source>
</evidence>
<keyword evidence="4" id="KW-1185">Reference proteome</keyword>
<sequence>MRTSGRHGGHRAARGRPLVMRWWPWRSSRASSGRAMGGGSSRDDPGAMDTEPGATRRPTGTAAAARPRSAPRLLALAGALAWLIATTSTAIAHASATVSSNWAGYVAHRSGVRFEHATASWVQPTTTCSAGRRTYSADWVGLGGYSSTSKALEQIGTEADCSSNGSAHYSSWFEIVPQAGRRTPVAVRPGDLVTAAVTVSGSTVTLRLVDHTTGAAFSRRTTASPVDVTSAEWIVEAPSLCLPGAQACETMPLADFSGTTFGAAAATDRAGHTGGIADPSWRAVSVDLATGAAAGRSFADGRLASIQAGGRATVGGLDGPGRSFTVTYQDTQAGPPGTPGISGPGSPVGPPGP</sequence>
<dbReference type="InterPro" id="IPR000250">
    <property type="entry name" value="Peptidase_G1"/>
</dbReference>
<dbReference type="GO" id="GO:0070007">
    <property type="term" value="F:glutamic-type endopeptidase activity"/>
    <property type="evidence" value="ECO:0007669"/>
    <property type="project" value="InterPro"/>
</dbReference>
<dbReference type="CDD" id="cd13426">
    <property type="entry name" value="Peptidase_G1"/>
    <property type="match status" value="1"/>
</dbReference>
<dbReference type="Gene3D" id="2.60.120.700">
    <property type="entry name" value="Peptidase G1"/>
    <property type="match status" value="1"/>
</dbReference>
<feature type="region of interest" description="Disordered" evidence="2">
    <location>
        <begin position="29"/>
        <end position="68"/>
    </location>
</feature>
<dbReference type="SUPFAM" id="SSF49899">
    <property type="entry name" value="Concanavalin A-like lectins/glucanases"/>
    <property type="match status" value="1"/>
</dbReference>
<dbReference type="Pfam" id="PF01828">
    <property type="entry name" value="Peptidase_A4"/>
    <property type="match status" value="1"/>
</dbReference>
<dbReference type="AlphaFoldDB" id="A0A5B8U790"/>
<accession>A0A5B8U790</accession>
<dbReference type="KEGG" id="bsol:FSW04_15240"/>
<gene>
    <name evidence="3" type="ORF">FSW04_15240</name>
</gene>
<dbReference type="GO" id="GO:0006508">
    <property type="term" value="P:proteolysis"/>
    <property type="evidence" value="ECO:0007669"/>
    <property type="project" value="InterPro"/>
</dbReference>